<evidence type="ECO:0000256" key="2">
    <source>
        <dbReference type="ARBA" id="ARBA00022630"/>
    </source>
</evidence>
<dbReference type="PRINTS" id="PR00368">
    <property type="entry name" value="FADPNR"/>
</dbReference>
<dbReference type="GO" id="GO:0004174">
    <property type="term" value="F:electron-transferring-flavoprotein dehydrogenase activity"/>
    <property type="evidence" value="ECO:0007669"/>
    <property type="project" value="TreeGrafter"/>
</dbReference>
<reference evidence="6" key="1">
    <citation type="journal article" date="2023" name="IMA Fungus">
        <title>Comparative genomic study of the Penicillium genus elucidates a diverse pangenome and 15 lateral gene transfer events.</title>
        <authorList>
            <person name="Petersen C."/>
            <person name="Sorensen T."/>
            <person name="Nielsen M.R."/>
            <person name="Sondergaard T.E."/>
            <person name="Sorensen J.L."/>
            <person name="Fitzpatrick D.A."/>
            <person name="Frisvad J.C."/>
            <person name="Nielsen K.L."/>
        </authorList>
    </citation>
    <scope>NUCLEOTIDE SEQUENCE</scope>
    <source>
        <strain evidence="6">IBT 17514</strain>
    </source>
</reference>
<feature type="domain" description="FAD/NAD(P)-binding" evidence="5">
    <location>
        <begin position="11"/>
        <end position="319"/>
    </location>
</feature>
<evidence type="ECO:0000256" key="3">
    <source>
        <dbReference type="ARBA" id="ARBA00022827"/>
    </source>
</evidence>
<keyword evidence="4" id="KW-0560">Oxidoreductase</keyword>
<evidence type="ECO:0000313" key="7">
    <source>
        <dbReference type="Proteomes" id="UP001215712"/>
    </source>
</evidence>
<dbReference type="PRINTS" id="PR00469">
    <property type="entry name" value="PNDRDTASEII"/>
</dbReference>
<dbReference type="SUPFAM" id="SSF51905">
    <property type="entry name" value="FAD/NAD(P)-binding domain"/>
    <property type="match status" value="1"/>
</dbReference>
<dbReference type="Proteomes" id="UP001215712">
    <property type="component" value="Unassembled WGS sequence"/>
</dbReference>
<dbReference type="GO" id="GO:0005737">
    <property type="term" value="C:cytoplasm"/>
    <property type="evidence" value="ECO:0007669"/>
    <property type="project" value="TreeGrafter"/>
</dbReference>
<evidence type="ECO:0000259" key="5">
    <source>
        <dbReference type="Pfam" id="PF07992"/>
    </source>
</evidence>
<accession>A0AAD6HJY9</accession>
<keyword evidence="2" id="KW-0285">Flavoprotein</keyword>
<evidence type="ECO:0000313" key="6">
    <source>
        <dbReference type="EMBL" id="KAJ5719803.1"/>
    </source>
</evidence>
<proteinExistence type="inferred from homology"/>
<dbReference type="Gene3D" id="3.50.50.100">
    <property type="match status" value="1"/>
</dbReference>
<gene>
    <name evidence="6" type="ORF">N7493_007381</name>
</gene>
<protein>
    <recommendedName>
        <fullName evidence="5">FAD/NAD(P)-binding domain-containing protein</fullName>
    </recommendedName>
</protein>
<keyword evidence="3" id="KW-0274">FAD</keyword>
<organism evidence="6 7">
    <name type="scientific">Penicillium malachiteum</name>
    <dbReference type="NCBI Taxonomy" id="1324776"/>
    <lineage>
        <taxon>Eukaryota</taxon>
        <taxon>Fungi</taxon>
        <taxon>Dikarya</taxon>
        <taxon>Ascomycota</taxon>
        <taxon>Pezizomycotina</taxon>
        <taxon>Eurotiomycetes</taxon>
        <taxon>Eurotiomycetidae</taxon>
        <taxon>Eurotiales</taxon>
        <taxon>Aspergillaceae</taxon>
        <taxon>Penicillium</taxon>
    </lineage>
</organism>
<dbReference type="GO" id="GO:0050660">
    <property type="term" value="F:flavin adenine dinucleotide binding"/>
    <property type="evidence" value="ECO:0007669"/>
    <property type="project" value="TreeGrafter"/>
</dbReference>
<dbReference type="PANTHER" id="PTHR43735:SF3">
    <property type="entry name" value="FERROPTOSIS SUPPRESSOR PROTEIN 1"/>
    <property type="match status" value="1"/>
</dbReference>
<keyword evidence="7" id="KW-1185">Reference proteome</keyword>
<dbReference type="InterPro" id="IPR036188">
    <property type="entry name" value="FAD/NAD-bd_sf"/>
</dbReference>
<comment type="similarity">
    <text evidence="1">Belongs to the FAD-dependent oxidoreductase family.</text>
</comment>
<dbReference type="Pfam" id="PF07992">
    <property type="entry name" value="Pyr_redox_2"/>
    <property type="match status" value="1"/>
</dbReference>
<dbReference type="InterPro" id="IPR023753">
    <property type="entry name" value="FAD/NAD-binding_dom"/>
</dbReference>
<dbReference type="PANTHER" id="PTHR43735">
    <property type="entry name" value="APOPTOSIS-INDUCING FACTOR 1"/>
    <property type="match status" value="1"/>
</dbReference>
<sequence length="417" mass="44896">MAADTATSKQNLVILGGSYAGLSTAHYLLKHVVPQLPGKESYQVILISASSEAMCRPACPRALISDDMFQQDKLFVSIPAQFEQYSEDTFKFIHGTVTSLDHQDRCVAVSVKDGDTEKIKCHAIVIATGASTASPLLGLNRDSEILRANWNEFRAALPTAKHIVIAGGGPAGVETAGELGEYLNGRAGWFHSKLENPKVEITLVTADSKILPILRPTLATKAEKLLNKVGVTVIKKSRVTSVSPPGAGAEDALTANAAVTLEDGKELQADLYIPATGMTYNSSFVDASLLTDYGRVETDPGTLRVVNGGALLYAIGDVGSHARPAVHNILNTVPILCANIKRDLLFAVQPDASVGEDRHFKEDTRETQLVPVGRSKGVGAFMGFRQPGFMVWLIKGRDYWLWTTGGLWSGKHWAKES</sequence>
<name>A0AAD6HJY9_9EURO</name>
<evidence type="ECO:0000256" key="1">
    <source>
        <dbReference type="ARBA" id="ARBA00006442"/>
    </source>
</evidence>
<evidence type="ECO:0000256" key="4">
    <source>
        <dbReference type="ARBA" id="ARBA00023002"/>
    </source>
</evidence>
<dbReference type="AlphaFoldDB" id="A0AAD6HJY9"/>
<comment type="caution">
    <text evidence="6">The sequence shown here is derived from an EMBL/GenBank/DDBJ whole genome shotgun (WGS) entry which is preliminary data.</text>
</comment>
<reference evidence="6" key="2">
    <citation type="submission" date="2023-01" db="EMBL/GenBank/DDBJ databases">
        <authorList>
            <person name="Petersen C."/>
        </authorList>
    </citation>
    <scope>NUCLEOTIDE SEQUENCE</scope>
    <source>
        <strain evidence="6">IBT 17514</strain>
    </source>
</reference>
<dbReference type="EMBL" id="JAQJAN010000010">
    <property type="protein sequence ID" value="KAJ5719803.1"/>
    <property type="molecule type" value="Genomic_DNA"/>
</dbReference>